<organism evidence="9 10">
    <name type="scientific">Vibrio cholerae</name>
    <dbReference type="NCBI Taxonomy" id="666"/>
    <lineage>
        <taxon>Bacteria</taxon>
        <taxon>Pseudomonadati</taxon>
        <taxon>Pseudomonadota</taxon>
        <taxon>Gammaproteobacteria</taxon>
        <taxon>Vibrionales</taxon>
        <taxon>Vibrionaceae</taxon>
        <taxon>Vibrio</taxon>
    </lineage>
</organism>
<dbReference type="CDD" id="cd20709">
    <property type="entry name" value="MIX_V"/>
    <property type="match status" value="1"/>
</dbReference>
<dbReference type="AlphaFoldDB" id="A0A7Z7VKL8"/>
<evidence type="ECO:0000256" key="1">
    <source>
        <dbReference type="ARBA" id="ARBA00006811"/>
    </source>
</evidence>
<dbReference type="SMART" id="SM00507">
    <property type="entry name" value="HNHc"/>
    <property type="match status" value="1"/>
</dbReference>
<dbReference type="InterPro" id="IPR036302">
    <property type="entry name" value="Pyosin/cloacin_T_dom_sf"/>
</dbReference>
<proteinExistence type="inferred from homology"/>
<dbReference type="CDD" id="cd00085">
    <property type="entry name" value="HNHc"/>
    <property type="match status" value="1"/>
</dbReference>
<evidence type="ECO:0000259" key="8">
    <source>
        <dbReference type="SMART" id="SM00507"/>
    </source>
</evidence>
<evidence type="ECO:0000256" key="2">
    <source>
        <dbReference type="ARBA" id="ARBA00022529"/>
    </source>
</evidence>
<dbReference type="InterPro" id="IPR044925">
    <property type="entry name" value="His-Me_finger_sf"/>
</dbReference>
<dbReference type="CDD" id="cd00118">
    <property type="entry name" value="LysM"/>
    <property type="match status" value="1"/>
</dbReference>
<keyword evidence="3" id="KW-0540">Nuclease</keyword>
<keyword evidence="7" id="KW-0078">Bacteriocin</keyword>
<keyword evidence="5" id="KW-0378">Hydrolase</keyword>
<dbReference type="GO" id="GO:0016787">
    <property type="term" value="F:hydrolase activity"/>
    <property type="evidence" value="ECO:0007669"/>
    <property type="project" value="UniProtKB-KW"/>
</dbReference>
<evidence type="ECO:0000256" key="3">
    <source>
        <dbReference type="ARBA" id="ARBA00022722"/>
    </source>
</evidence>
<dbReference type="GO" id="GO:0004519">
    <property type="term" value="F:endonuclease activity"/>
    <property type="evidence" value="ECO:0007669"/>
    <property type="project" value="UniProtKB-KW"/>
</dbReference>
<evidence type="ECO:0000256" key="5">
    <source>
        <dbReference type="ARBA" id="ARBA00022801"/>
    </source>
</evidence>
<dbReference type="InterPro" id="IPR018392">
    <property type="entry name" value="LysM"/>
</dbReference>
<dbReference type="Gene3D" id="3.90.540.10">
    <property type="entry name" value="Colicin/pyocin, DNase domain"/>
    <property type="match status" value="1"/>
</dbReference>
<dbReference type="SUPFAM" id="SSF54060">
    <property type="entry name" value="His-Me finger endonucleases"/>
    <property type="match status" value="1"/>
</dbReference>
<evidence type="ECO:0000256" key="7">
    <source>
        <dbReference type="ARBA" id="ARBA00023048"/>
    </source>
</evidence>
<evidence type="ECO:0000313" key="9">
    <source>
        <dbReference type="EMBL" id="TBM37645.1"/>
    </source>
</evidence>
<dbReference type="InterPro" id="IPR003615">
    <property type="entry name" value="HNH_nuc"/>
</dbReference>
<evidence type="ECO:0000256" key="4">
    <source>
        <dbReference type="ARBA" id="ARBA00022759"/>
    </source>
</evidence>
<dbReference type="Pfam" id="PF06958">
    <property type="entry name" value="Pyocin_S"/>
    <property type="match status" value="1"/>
</dbReference>
<dbReference type="Pfam" id="PF21431">
    <property type="entry name" value="Col-Pyo_DNase"/>
    <property type="match status" value="1"/>
</dbReference>
<dbReference type="EMBL" id="SISP01000043">
    <property type="protein sequence ID" value="TBM37645.1"/>
    <property type="molecule type" value="Genomic_DNA"/>
</dbReference>
<keyword evidence="6" id="KW-0044">Antibiotic</keyword>
<dbReference type="InterPro" id="IPR037146">
    <property type="entry name" value="Colicin/pyocin_DNase_dom_sf"/>
</dbReference>
<dbReference type="Proteomes" id="UP000294145">
    <property type="component" value="Unassembled WGS sequence"/>
</dbReference>
<dbReference type="GO" id="GO:0031640">
    <property type="term" value="P:killing of cells of another organism"/>
    <property type="evidence" value="ECO:0007669"/>
    <property type="project" value="UniProtKB-KW"/>
</dbReference>
<protein>
    <submittedName>
        <fullName evidence="9">S-type Pyocin domain-containing protein</fullName>
    </submittedName>
</protein>
<comment type="similarity">
    <text evidence="1">Belongs to the colicin/pyosin nuclease family.</text>
</comment>
<accession>A0A7Z7VKL8</accession>
<keyword evidence="4" id="KW-0255">Endonuclease</keyword>
<name>A0A7Z7VKL8_VIBCL</name>
<keyword evidence="2" id="KW-0929">Antimicrobial</keyword>
<dbReference type="GO" id="GO:0042742">
    <property type="term" value="P:defense response to bacterium"/>
    <property type="evidence" value="ECO:0007669"/>
    <property type="project" value="UniProtKB-KW"/>
</dbReference>
<feature type="domain" description="HNH nuclease" evidence="8">
    <location>
        <begin position="767"/>
        <end position="822"/>
    </location>
</feature>
<evidence type="ECO:0000256" key="6">
    <source>
        <dbReference type="ARBA" id="ARBA00023022"/>
    </source>
</evidence>
<dbReference type="InterPro" id="IPR016128">
    <property type="entry name" value="Pyosin/cloacin_T_dom"/>
</dbReference>
<gene>
    <name evidence="9" type="ORF">EYB64_18445</name>
</gene>
<evidence type="ECO:0000313" key="10">
    <source>
        <dbReference type="Proteomes" id="UP000294145"/>
    </source>
</evidence>
<comment type="caution">
    <text evidence="9">The sequence shown here is derived from an EMBL/GenBank/DDBJ whole genome shotgun (WGS) entry which is preliminary data.</text>
</comment>
<dbReference type="SUPFAM" id="SSF69369">
    <property type="entry name" value="Cloacin translocation domain"/>
    <property type="match status" value="1"/>
</dbReference>
<reference evidence="9 10" key="1">
    <citation type="submission" date="2019-02" db="EMBL/GenBank/DDBJ databases">
        <title>Genomic plasticity associated with the antimicrobial resistance in Vibrio cholerae.</title>
        <authorList>
            <person name="Verma J."/>
            <person name="Bag S."/>
            <person name="Saha B."/>
            <person name="Kumar P."/>
            <person name="Ghosh T.S."/>
            <person name="Dayal M."/>
            <person name="Senapati T."/>
            <person name="Mehra S."/>
            <person name="Dey P."/>
            <person name="Desigamani A."/>
            <person name="Kumar D."/>
            <person name="Rana P."/>
            <person name="Kumar B."/>
            <person name="Maiti T.K."/>
            <person name="Sharma N.C."/>
            <person name="Bhadra R.K."/>
            <person name="Mutreja A."/>
            <person name="Nair G.B."/>
            <person name="Ramamurthy T."/>
            <person name="Das B."/>
        </authorList>
    </citation>
    <scope>NUCLEOTIDE SEQUENCE [LARGE SCALE GENOMIC DNA]</scope>
    <source>
        <strain evidence="9 10">IDH06781</strain>
    </source>
</reference>
<sequence>MGTVLTYRVVRITELMDYEFGQVEGDINRLEKRDISNLPGGYSFEKLVDKLKTGELALLTDFPSKPVLSQDSMTRTWSLTSDASDLLTDSAKSAFSTRANMAGGPPVSTSSAAGYSYVPNIDETYVPEPIVIDKQSEPELKFEYCFEIVGSEESFRSNVGYWFSLAKTKAEISRGRWGAVRTEHGMKYTTQTAVDEPKRLLASVGDRVLGISLPHEVKVKPIGSGQVKDSFIPITPTVQLGERLAFPSEGYFYHFANGHLIQEYKMLGDGHFGFYATRTTQNRLDDEQLANLYQNTILVYWKIDGQLVTDQSLVYLDHQITKEQLANINDEWVNENGKVLDVNALLSAPNLPVDERLSVTSNATPPPPQATHTVSINPNTNSRELWPEIAEQHNLNAKQLLDLNPEFNDDPMKLKVGDVLKVSAPPAPVKSDKKTELPPTSPGTYNCASNVFYRHTDPLISGTSCHSINQERLLEKDYPVVNVKTLSKDSKATDYGKAAILALPASAGASNLGLISTSTSNTMGSWAISGEAVGAFARVGGFLLAALWPSQLADSTLDAHPEYHAHDSGQMRVRFNMYTDENGKQQIVGIKTGDGAAYGDRVSKRAAEKSGQNFVAELDYGITLTWTPDGSTDVLSPDTVTTENNELDVQNIWVRPIEEHEQELGTALYPEDDLAEYIITFPIDSGLPPLYIVFRKTARDESGVVTGHGEEIAGIWLETAGEELGAPIPNQIADKLRGEEFKSFDAFRKAFWLEVANDPDLLSQFSKANQRIIKRGSSPFPIPTEQKGGRDRYEIHHVEEVQHGGKVYDVDNLRVMTPRRHIDIHKGL</sequence>